<sequence>MVQRTPGRRPVFARFYSRVGGPALERAGMGEHRRRLLAGLSGEVVEIGAGNGLNFPHYPPGVRRVVAVEPEPRLRAMAAGAAARCPAPVETVAAGAERLPAPDAAFDAAVACLVLCSVRDQDAALAELFRVLRPGGRLRFFEHVRADTAGMRRVQRLVDATVWPHLCGGCHTGRDTAAAITRAGFRITALEKFSFPETRVPSPAATHISGSAGKPGA</sequence>
<dbReference type="EMBL" id="FOLM01000003">
    <property type="protein sequence ID" value="SFC44299.1"/>
    <property type="molecule type" value="Genomic_DNA"/>
</dbReference>
<keyword evidence="3" id="KW-1185">Reference proteome</keyword>
<evidence type="ECO:0000313" key="3">
    <source>
        <dbReference type="Proteomes" id="UP000199207"/>
    </source>
</evidence>
<keyword evidence="2" id="KW-0489">Methyltransferase</keyword>
<accession>A0A1I1J6R3</accession>
<dbReference type="InterPro" id="IPR052356">
    <property type="entry name" value="Thiol_S-MT"/>
</dbReference>
<dbReference type="STRING" id="910347.SAMN05421773_103308"/>
<dbReference type="RefSeq" id="WP_093838121.1">
    <property type="nucleotide sequence ID" value="NZ_FOLM01000003.1"/>
</dbReference>
<evidence type="ECO:0000313" key="2">
    <source>
        <dbReference type="EMBL" id="SFC44299.1"/>
    </source>
</evidence>
<dbReference type="SUPFAM" id="SSF53335">
    <property type="entry name" value="S-adenosyl-L-methionine-dependent methyltransferases"/>
    <property type="match status" value="1"/>
</dbReference>
<proteinExistence type="predicted"/>
<dbReference type="PANTHER" id="PTHR45036">
    <property type="entry name" value="METHYLTRANSFERASE LIKE 7B"/>
    <property type="match status" value="1"/>
</dbReference>
<protein>
    <submittedName>
        <fullName evidence="2">Methyltransferase domain-containing protein</fullName>
    </submittedName>
</protein>
<keyword evidence="2" id="KW-0808">Transferase</keyword>
<dbReference type="GO" id="GO:0008757">
    <property type="term" value="F:S-adenosylmethionine-dependent methyltransferase activity"/>
    <property type="evidence" value="ECO:0007669"/>
    <property type="project" value="InterPro"/>
</dbReference>
<dbReference type="GO" id="GO:0032259">
    <property type="term" value="P:methylation"/>
    <property type="evidence" value="ECO:0007669"/>
    <property type="project" value="UniProtKB-KW"/>
</dbReference>
<dbReference type="Proteomes" id="UP000199207">
    <property type="component" value="Unassembled WGS sequence"/>
</dbReference>
<dbReference type="Gene3D" id="3.40.50.150">
    <property type="entry name" value="Vaccinia Virus protein VP39"/>
    <property type="match status" value="1"/>
</dbReference>
<gene>
    <name evidence="2" type="ORF">SAMN05421773_103308</name>
</gene>
<dbReference type="Pfam" id="PF08241">
    <property type="entry name" value="Methyltransf_11"/>
    <property type="match status" value="1"/>
</dbReference>
<dbReference type="OrthoDB" id="65624at2"/>
<feature type="domain" description="Methyltransferase type 11" evidence="1">
    <location>
        <begin position="45"/>
        <end position="139"/>
    </location>
</feature>
<dbReference type="AlphaFoldDB" id="A0A1I1J6R3"/>
<dbReference type="PANTHER" id="PTHR45036:SF1">
    <property type="entry name" value="METHYLTRANSFERASE LIKE 7A"/>
    <property type="match status" value="1"/>
</dbReference>
<dbReference type="InterPro" id="IPR029063">
    <property type="entry name" value="SAM-dependent_MTases_sf"/>
</dbReference>
<reference evidence="2 3" key="1">
    <citation type="submission" date="2016-10" db="EMBL/GenBank/DDBJ databases">
        <authorList>
            <person name="de Groot N.N."/>
        </authorList>
    </citation>
    <scope>NUCLEOTIDE SEQUENCE [LARGE SCALE GENOMIC DNA]</scope>
    <source>
        <strain evidence="2 3">CGMCC 4.5739</strain>
    </source>
</reference>
<name>A0A1I1J6R3_9ACTN</name>
<evidence type="ECO:0000259" key="1">
    <source>
        <dbReference type="Pfam" id="PF08241"/>
    </source>
</evidence>
<dbReference type="InterPro" id="IPR013216">
    <property type="entry name" value="Methyltransf_11"/>
</dbReference>
<organism evidence="2 3">
    <name type="scientific">Streptomyces aidingensis</name>
    <dbReference type="NCBI Taxonomy" id="910347"/>
    <lineage>
        <taxon>Bacteria</taxon>
        <taxon>Bacillati</taxon>
        <taxon>Actinomycetota</taxon>
        <taxon>Actinomycetes</taxon>
        <taxon>Kitasatosporales</taxon>
        <taxon>Streptomycetaceae</taxon>
        <taxon>Streptomyces</taxon>
    </lineage>
</organism>